<name>A0A6C0JQI5_9ZZZZ</name>
<evidence type="ECO:0000313" key="1">
    <source>
        <dbReference type="EMBL" id="QHU08032.1"/>
    </source>
</evidence>
<dbReference type="AlphaFoldDB" id="A0A6C0JQI5"/>
<dbReference type="EMBL" id="MN740694">
    <property type="protein sequence ID" value="QHU08032.1"/>
    <property type="molecule type" value="Genomic_DNA"/>
</dbReference>
<protein>
    <recommendedName>
        <fullName evidence="2">Ankyrin repeat protein</fullName>
    </recommendedName>
</protein>
<proteinExistence type="predicted"/>
<accession>A0A6C0JQI5</accession>
<organism evidence="1">
    <name type="scientific">viral metagenome</name>
    <dbReference type="NCBI Taxonomy" id="1070528"/>
    <lineage>
        <taxon>unclassified sequences</taxon>
        <taxon>metagenomes</taxon>
        <taxon>organismal metagenomes</taxon>
    </lineage>
</organism>
<evidence type="ECO:0008006" key="2">
    <source>
        <dbReference type="Google" id="ProtNLM"/>
    </source>
</evidence>
<sequence>MVMSTSTIGNAQIKLVTHGILEAIRSNQKEVFDLLLEYEKWAYNLYIGTAFQYNRPEFLMAMASKKNYPLNYARHHMFYEACDAGYTELTDFLLDIYDITEESIKNDTFLPLYILPKKVDYTKIRQVIDEHRFRLDGPIYNQNIIE</sequence>
<reference evidence="1" key="1">
    <citation type="journal article" date="2020" name="Nature">
        <title>Giant virus diversity and host interactions through global metagenomics.</title>
        <authorList>
            <person name="Schulz F."/>
            <person name="Roux S."/>
            <person name="Paez-Espino D."/>
            <person name="Jungbluth S."/>
            <person name="Walsh D.A."/>
            <person name="Denef V.J."/>
            <person name="McMahon K.D."/>
            <person name="Konstantinidis K.T."/>
            <person name="Eloe-Fadrosh E.A."/>
            <person name="Kyrpides N.C."/>
            <person name="Woyke T."/>
        </authorList>
    </citation>
    <scope>NUCLEOTIDE SEQUENCE</scope>
    <source>
        <strain evidence="1">GVMAG-S-1062768-28</strain>
    </source>
</reference>